<dbReference type="InterPro" id="IPR042099">
    <property type="entry name" value="ANL_N_sf"/>
</dbReference>
<dbReference type="RefSeq" id="WP_163962337.1">
    <property type="nucleotide sequence ID" value="NZ_JAAGNX010000001.1"/>
</dbReference>
<gene>
    <name evidence="2" type="ORF">G0Q06_03025</name>
</gene>
<reference evidence="2 3" key="1">
    <citation type="submission" date="2020-02" db="EMBL/GenBank/DDBJ databases">
        <title>Albibacoteraceae fam. nov., the first described family within the subdivision 4 Verrucomicrobia.</title>
        <authorList>
            <person name="Xi F."/>
        </authorList>
    </citation>
    <scope>NUCLEOTIDE SEQUENCE [LARGE SCALE GENOMIC DNA]</scope>
    <source>
        <strain evidence="2 3">CK1056</strain>
    </source>
</reference>
<evidence type="ECO:0000313" key="3">
    <source>
        <dbReference type="Proteomes" id="UP000478417"/>
    </source>
</evidence>
<proteinExistence type="predicted"/>
<dbReference type="AlphaFoldDB" id="A0A6B2LZC7"/>
<dbReference type="SUPFAM" id="SSF56801">
    <property type="entry name" value="Acetyl-CoA synthetase-like"/>
    <property type="match status" value="1"/>
</dbReference>
<dbReference type="PANTHER" id="PTHR43767:SF1">
    <property type="entry name" value="NONRIBOSOMAL PEPTIDE SYNTHASE PES1 (EUROFUNG)-RELATED"/>
    <property type="match status" value="1"/>
</dbReference>
<keyword evidence="3" id="KW-1185">Reference proteome</keyword>
<dbReference type="PANTHER" id="PTHR43767">
    <property type="entry name" value="LONG-CHAIN-FATTY-ACID--COA LIGASE"/>
    <property type="match status" value="1"/>
</dbReference>
<organism evidence="2 3">
    <name type="scientific">Oceanipulchritudo coccoides</name>
    <dbReference type="NCBI Taxonomy" id="2706888"/>
    <lineage>
        <taxon>Bacteria</taxon>
        <taxon>Pseudomonadati</taxon>
        <taxon>Verrucomicrobiota</taxon>
        <taxon>Opitutia</taxon>
        <taxon>Puniceicoccales</taxon>
        <taxon>Oceanipulchritudinaceae</taxon>
        <taxon>Oceanipulchritudo</taxon>
    </lineage>
</organism>
<dbReference type="NCBIfam" id="NF006754">
    <property type="entry name" value="PRK09274.1"/>
    <property type="match status" value="1"/>
</dbReference>
<dbReference type="InterPro" id="IPR020845">
    <property type="entry name" value="AMP-binding_CS"/>
</dbReference>
<dbReference type="PROSITE" id="PS00455">
    <property type="entry name" value="AMP_BINDING"/>
    <property type="match status" value="1"/>
</dbReference>
<dbReference type="Gene3D" id="3.40.50.12780">
    <property type="entry name" value="N-terminal domain of ligase-like"/>
    <property type="match status" value="1"/>
</dbReference>
<evidence type="ECO:0000259" key="1">
    <source>
        <dbReference type="Pfam" id="PF00501"/>
    </source>
</evidence>
<accession>A0A6B2LZC7</accession>
<sequence length="538" mass="58639">MSGDSSANVARFLLQRAREQPEGCAVMAPNGRIQGGQIRYESLSFAELQVQSGKVAHGLRASGIGPGQRVLLMVKPGSDLIRCCFALFKVGAVPVVIDPGMGLKSFLSCVERTRPAAILGVPLAQWISRLFYRKFHSVEHRIVVGRGFKKWYESFSAEDYPIKETRPDELAAILFTSGSTGAPKGVCYGHGQFDAQVRLIRDTFSIEPGEVDLPMLPVFALFNPALGMTTVVPELNPGKPATVEPAKILQAINQCGVTNSFGSPVLWKKIAAYAATTGQTFPGMRRILMAGAPVPPQLVRRLQPHFPNARIWSPYGATECLPVSAVDGETILREAKQSVQSGAGTCVGKPVSEVQIQIIRITDSVIATLEKAELLPAGEIGEIIATGPSVTKSYDGLPEATARAKIRDGEGRLWHRMGDAGYFDASGQLWFCGRIAERVMTREGPMYTDRCEGIFNTIPGVSRSALIGLGEAPCQVPAIVIEPEKGMKPSEWDILKVAKDHEVTRPIEKVFFYSSFPVDVRHNAKIHRLTLSKRFQEK</sequence>
<dbReference type="Proteomes" id="UP000478417">
    <property type="component" value="Unassembled WGS sequence"/>
</dbReference>
<dbReference type="Pfam" id="PF00501">
    <property type="entry name" value="AMP-binding"/>
    <property type="match status" value="1"/>
</dbReference>
<dbReference type="InterPro" id="IPR000873">
    <property type="entry name" value="AMP-dep_synth/lig_dom"/>
</dbReference>
<name>A0A6B2LZC7_9BACT</name>
<comment type="caution">
    <text evidence="2">The sequence shown here is derived from an EMBL/GenBank/DDBJ whole genome shotgun (WGS) entry which is preliminary data.</text>
</comment>
<dbReference type="InterPro" id="IPR050237">
    <property type="entry name" value="ATP-dep_AMP-bd_enzyme"/>
</dbReference>
<dbReference type="EMBL" id="JAAGNX010000001">
    <property type="protein sequence ID" value="NDV61416.1"/>
    <property type="molecule type" value="Genomic_DNA"/>
</dbReference>
<evidence type="ECO:0000313" key="2">
    <source>
        <dbReference type="EMBL" id="NDV61416.1"/>
    </source>
</evidence>
<protein>
    <submittedName>
        <fullName evidence="2">AMP-binding protein</fullName>
    </submittedName>
</protein>
<feature type="domain" description="AMP-dependent synthetase/ligase" evidence="1">
    <location>
        <begin position="18"/>
        <end position="394"/>
    </location>
</feature>